<evidence type="ECO:0000256" key="3">
    <source>
        <dbReference type="ARBA" id="ARBA00023274"/>
    </source>
</evidence>
<dbReference type="PANTHER" id="PTHR35534">
    <property type="entry name" value="50S RIBOSOMAL PROTEIN L32"/>
    <property type="match status" value="1"/>
</dbReference>
<keyword evidence="2 5" id="KW-0689">Ribosomal protein</keyword>
<dbReference type="AlphaFoldDB" id="A0A2M6YR65"/>
<accession>A0A2M6YR65</accession>
<evidence type="ECO:0000256" key="5">
    <source>
        <dbReference type="HAMAP-Rule" id="MF_00340"/>
    </source>
</evidence>
<name>A0A2M6YR65_9BACT</name>
<dbReference type="InterPro" id="IPR002677">
    <property type="entry name" value="Ribosomal_bL32"/>
</dbReference>
<protein>
    <recommendedName>
        <fullName evidence="4 5">Large ribosomal subunit protein bL32</fullName>
    </recommendedName>
</protein>
<sequence length="69" mass="7878">MTPLPKRRWSTRRQGKKRATLLVRMTTASKCSNCGSSKPSHTVCPKCGYYRGKVALKIKEKKPKIEDKK</sequence>
<keyword evidence="3 5" id="KW-0687">Ribonucleoprotein</keyword>
<comment type="caution">
    <text evidence="6">The sequence shown here is derived from an EMBL/GenBank/DDBJ whole genome shotgun (WGS) entry which is preliminary data.</text>
</comment>
<organism evidence="6 7">
    <name type="scientific">Candidatus Shapirobacteria bacterium CG07_land_8_20_14_0_80_39_18</name>
    <dbReference type="NCBI Taxonomy" id="1974882"/>
    <lineage>
        <taxon>Bacteria</taxon>
        <taxon>Candidatus Shapironibacteriota</taxon>
    </lineage>
</organism>
<evidence type="ECO:0000256" key="4">
    <source>
        <dbReference type="ARBA" id="ARBA00035178"/>
    </source>
</evidence>
<dbReference type="HAMAP" id="MF_00340">
    <property type="entry name" value="Ribosomal_bL32"/>
    <property type="match status" value="1"/>
</dbReference>
<dbReference type="GO" id="GO:0015934">
    <property type="term" value="C:large ribosomal subunit"/>
    <property type="evidence" value="ECO:0007669"/>
    <property type="project" value="InterPro"/>
</dbReference>
<evidence type="ECO:0000256" key="1">
    <source>
        <dbReference type="ARBA" id="ARBA00008560"/>
    </source>
</evidence>
<dbReference type="NCBIfam" id="TIGR01031">
    <property type="entry name" value="rpmF_bact"/>
    <property type="match status" value="1"/>
</dbReference>
<evidence type="ECO:0000256" key="2">
    <source>
        <dbReference type="ARBA" id="ARBA00022980"/>
    </source>
</evidence>
<dbReference type="InterPro" id="IPR044957">
    <property type="entry name" value="Ribosomal_bL32_bact"/>
</dbReference>
<dbReference type="Pfam" id="PF01783">
    <property type="entry name" value="Ribosomal_L32p"/>
    <property type="match status" value="1"/>
</dbReference>
<gene>
    <name evidence="5" type="primary">rpmF</name>
    <name evidence="6" type="ORF">COT03_02065</name>
</gene>
<dbReference type="GO" id="GO:0006412">
    <property type="term" value="P:translation"/>
    <property type="evidence" value="ECO:0007669"/>
    <property type="project" value="UniProtKB-UniRule"/>
</dbReference>
<evidence type="ECO:0000313" key="6">
    <source>
        <dbReference type="EMBL" id="PIU34656.1"/>
    </source>
</evidence>
<reference evidence="7" key="1">
    <citation type="submission" date="2017-09" db="EMBL/GenBank/DDBJ databases">
        <title>Depth-based differentiation of microbial function through sediment-hosted aquifers and enrichment of novel symbionts in the deep terrestrial subsurface.</title>
        <authorList>
            <person name="Probst A.J."/>
            <person name="Ladd B."/>
            <person name="Jarett J.K."/>
            <person name="Geller-Mcgrath D.E."/>
            <person name="Sieber C.M.K."/>
            <person name="Emerson J.B."/>
            <person name="Anantharaman K."/>
            <person name="Thomas B.C."/>
            <person name="Malmstrom R."/>
            <person name="Stieglmeier M."/>
            <person name="Klingl A."/>
            <person name="Woyke T."/>
            <person name="Ryan C.M."/>
            <person name="Banfield J.F."/>
        </authorList>
    </citation>
    <scope>NUCLEOTIDE SEQUENCE [LARGE SCALE GENOMIC DNA]</scope>
</reference>
<dbReference type="Proteomes" id="UP000229502">
    <property type="component" value="Unassembled WGS sequence"/>
</dbReference>
<proteinExistence type="inferred from homology"/>
<dbReference type="EMBL" id="PEWZ01000099">
    <property type="protein sequence ID" value="PIU34656.1"/>
    <property type="molecule type" value="Genomic_DNA"/>
</dbReference>
<dbReference type="InterPro" id="IPR011332">
    <property type="entry name" value="Ribosomal_zn-bd"/>
</dbReference>
<dbReference type="SUPFAM" id="SSF57829">
    <property type="entry name" value="Zn-binding ribosomal proteins"/>
    <property type="match status" value="1"/>
</dbReference>
<dbReference type="PANTHER" id="PTHR35534:SF1">
    <property type="entry name" value="LARGE RIBOSOMAL SUBUNIT PROTEIN BL32"/>
    <property type="match status" value="1"/>
</dbReference>
<evidence type="ECO:0000313" key="7">
    <source>
        <dbReference type="Proteomes" id="UP000229502"/>
    </source>
</evidence>
<comment type="similarity">
    <text evidence="1 5">Belongs to the bacterial ribosomal protein bL32 family.</text>
</comment>
<dbReference type="GO" id="GO:0003735">
    <property type="term" value="F:structural constituent of ribosome"/>
    <property type="evidence" value="ECO:0007669"/>
    <property type="project" value="InterPro"/>
</dbReference>